<accession>A0A852CH67</accession>
<feature type="non-terminal residue" evidence="1">
    <location>
        <position position="1"/>
    </location>
</feature>
<dbReference type="EMBL" id="WBNM01036165">
    <property type="protein sequence ID" value="NXP80339.1"/>
    <property type="molecule type" value="Genomic_DNA"/>
</dbReference>
<evidence type="ECO:0000313" key="1">
    <source>
        <dbReference type="EMBL" id="NXP80339.1"/>
    </source>
</evidence>
<organism evidence="1 2">
    <name type="scientific">Ramphastos sulfuratus</name>
    <dbReference type="NCBI Taxonomy" id="322582"/>
    <lineage>
        <taxon>Eukaryota</taxon>
        <taxon>Metazoa</taxon>
        <taxon>Chordata</taxon>
        <taxon>Craniata</taxon>
        <taxon>Vertebrata</taxon>
        <taxon>Euteleostomi</taxon>
        <taxon>Archelosauria</taxon>
        <taxon>Archosauria</taxon>
        <taxon>Dinosauria</taxon>
        <taxon>Saurischia</taxon>
        <taxon>Theropoda</taxon>
        <taxon>Coelurosauria</taxon>
        <taxon>Aves</taxon>
        <taxon>Neognathae</taxon>
        <taxon>Neoaves</taxon>
        <taxon>Telluraves</taxon>
        <taxon>Coraciimorphae</taxon>
        <taxon>Piciformes</taxon>
        <taxon>Ramphastidae</taxon>
        <taxon>Ramphastos</taxon>
    </lineage>
</organism>
<dbReference type="InterPro" id="IPR028236">
    <property type="entry name" value="CPLANE1"/>
</dbReference>
<proteinExistence type="predicted"/>
<dbReference type="Proteomes" id="UP000611227">
    <property type="component" value="Unassembled WGS sequence"/>
</dbReference>
<protein>
    <submittedName>
        <fullName evidence="1">CPLN1 protein</fullName>
    </submittedName>
</protein>
<sequence>VLKVYRDVGITAGNEVSDIQRDQSVVPVPVSESSSAPETLHPDIHLKVRFPTEVERPLPSFLSDVPDLSEHEYLSVTDIEGSDILNLPMIPESAEEIGTVQQNEELEIPCAAKLHQMAVSVTDAIPPRVLPRKG</sequence>
<dbReference type="AlphaFoldDB" id="A0A852CH67"/>
<feature type="non-terminal residue" evidence="1">
    <location>
        <position position="134"/>
    </location>
</feature>
<reference evidence="1" key="1">
    <citation type="submission" date="2019-09" db="EMBL/GenBank/DDBJ databases">
        <title>Bird 10,000 Genomes (B10K) Project - Family phase.</title>
        <authorList>
            <person name="Zhang G."/>
        </authorList>
    </citation>
    <scope>NUCLEOTIDE SEQUENCE</scope>
    <source>
        <strain evidence="1">B10K-DU-001-30</strain>
        <tissue evidence="1">Muscle</tissue>
    </source>
</reference>
<dbReference type="GO" id="GO:0060271">
    <property type="term" value="P:cilium assembly"/>
    <property type="evidence" value="ECO:0007669"/>
    <property type="project" value="TreeGrafter"/>
</dbReference>
<evidence type="ECO:0000313" key="2">
    <source>
        <dbReference type="Proteomes" id="UP000611227"/>
    </source>
</evidence>
<dbReference type="PANTHER" id="PTHR14492:SF4">
    <property type="entry name" value="CILIOGENESIS AND PLANAR POLARITY EFFECTOR 1"/>
    <property type="match status" value="1"/>
</dbReference>
<name>A0A852CH67_9PICI</name>
<dbReference type="PANTHER" id="PTHR14492">
    <property type="entry name" value="JBTS17"/>
    <property type="match status" value="1"/>
</dbReference>
<dbReference type="GO" id="GO:0035869">
    <property type="term" value="C:ciliary transition zone"/>
    <property type="evidence" value="ECO:0007669"/>
    <property type="project" value="TreeGrafter"/>
</dbReference>
<keyword evidence="2" id="KW-1185">Reference proteome</keyword>
<gene>
    <name evidence="1" type="primary">Cplane1_1</name>
    <name evidence="1" type="ORF">RAMSUL_R05174</name>
</gene>
<comment type="caution">
    <text evidence="1">The sequence shown here is derived from an EMBL/GenBank/DDBJ whole genome shotgun (WGS) entry which is preliminary data.</text>
</comment>